<keyword evidence="1" id="KW-0723">Serine/threonine-protein kinase</keyword>
<dbReference type="InterPro" id="IPR000253">
    <property type="entry name" value="FHA_dom"/>
</dbReference>
<dbReference type="PROSITE" id="PS50011">
    <property type="entry name" value="PROTEIN_KINASE_DOM"/>
    <property type="match status" value="1"/>
</dbReference>
<evidence type="ECO:0000256" key="1">
    <source>
        <dbReference type="ARBA" id="ARBA00022527"/>
    </source>
</evidence>
<dbReference type="SUPFAM" id="SSF56112">
    <property type="entry name" value="Protein kinase-like (PK-like)"/>
    <property type="match status" value="1"/>
</dbReference>
<dbReference type="EMBL" id="JADBJN010000004">
    <property type="protein sequence ID" value="KAG5667707.1"/>
    <property type="molecule type" value="Genomic_DNA"/>
</dbReference>
<dbReference type="Gene3D" id="2.60.200.20">
    <property type="match status" value="1"/>
</dbReference>
<keyword evidence="3" id="KW-0808">Transferase</keyword>
<feature type="domain" description="Protein kinase" evidence="9">
    <location>
        <begin position="5"/>
        <end position="257"/>
    </location>
</feature>
<evidence type="ECO:0000259" key="8">
    <source>
        <dbReference type="PROSITE" id="PS50006"/>
    </source>
</evidence>
<feature type="domain" description="FHA" evidence="8">
    <location>
        <begin position="488"/>
        <end position="538"/>
    </location>
</feature>
<dbReference type="Pfam" id="PF00069">
    <property type="entry name" value="Pkinase"/>
    <property type="match status" value="1"/>
</dbReference>
<dbReference type="InterPro" id="IPR000719">
    <property type="entry name" value="Prot_kinase_dom"/>
</dbReference>
<dbReference type="SMART" id="SM00220">
    <property type="entry name" value="S_TKc"/>
    <property type="match status" value="1"/>
</dbReference>
<dbReference type="PROSITE" id="PS00107">
    <property type="entry name" value="PROTEIN_KINASE_ATP"/>
    <property type="match status" value="1"/>
</dbReference>
<dbReference type="OrthoDB" id="10252171at2759"/>
<evidence type="ECO:0000259" key="9">
    <source>
        <dbReference type="PROSITE" id="PS50011"/>
    </source>
</evidence>
<dbReference type="PANTHER" id="PTHR24351">
    <property type="entry name" value="RIBOSOMAL PROTEIN S6 KINASE"/>
    <property type="match status" value="1"/>
</dbReference>
<dbReference type="SMART" id="SM00240">
    <property type="entry name" value="FHA"/>
    <property type="match status" value="1"/>
</dbReference>
<evidence type="ECO:0000256" key="7">
    <source>
        <dbReference type="PROSITE-ProRule" id="PRU10141"/>
    </source>
</evidence>
<keyword evidence="5" id="KW-0418">Kinase</keyword>
<evidence type="ECO:0000256" key="5">
    <source>
        <dbReference type="ARBA" id="ARBA00022777"/>
    </source>
</evidence>
<evidence type="ECO:0000256" key="4">
    <source>
        <dbReference type="ARBA" id="ARBA00022741"/>
    </source>
</evidence>
<evidence type="ECO:0000313" key="10">
    <source>
        <dbReference type="EMBL" id="KAG5667707.1"/>
    </source>
</evidence>
<dbReference type="PROSITE" id="PS50006">
    <property type="entry name" value="FHA_DOMAIN"/>
    <property type="match status" value="1"/>
</dbReference>
<feature type="binding site" evidence="7">
    <location>
        <position position="34"/>
    </location>
    <ligand>
        <name>ATP</name>
        <dbReference type="ChEBI" id="CHEBI:30616"/>
    </ligand>
</feature>
<dbReference type="Gene3D" id="1.10.510.10">
    <property type="entry name" value="Transferase(Phosphotransferase) domain 1"/>
    <property type="match status" value="1"/>
</dbReference>
<dbReference type="InterPro" id="IPR008984">
    <property type="entry name" value="SMAD_FHA_dom_sf"/>
</dbReference>
<organism evidence="10 11">
    <name type="scientific">Polypedilum vanderplanki</name>
    <name type="common">Sleeping chironomid midge</name>
    <dbReference type="NCBI Taxonomy" id="319348"/>
    <lineage>
        <taxon>Eukaryota</taxon>
        <taxon>Metazoa</taxon>
        <taxon>Ecdysozoa</taxon>
        <taxon>Arthropoda</taxon>
        <taxon>Hexapoda</taxon>
        <taxon>Insecta</taxon>
        <taxon>Pterygota</taxon>
        <taxon>Neoptera</taxon>
        <taxon>Endopterygota</taxon>
        <taxon>Diptera</taxon>
        <taxon>Nematocera</taxon>
        <taxon>Chironomoidea</taxon>
        <taxon>Chironomidae</taxon>
        <taxon>Chironominae</taxon>
        <taxon>Polypedilum</taxon>
        <taxon>Polypedilum</taxon>
    </lineage>
</organism>
<proteinExistence type="predicted"/>
<dbReference type="Proteomes" id="UP001107558">
    <property type="component" value="Chromosome 4"/>
</dbReference>
<dbReference type="AlphaFoldDB" id="A0A9J6BDV9"/>
<evidence type="ECO:0008006" key="12">
    <source>
        <dbReference type="Google" id="ProtNLM"/>
    </source>
</evidence>
<dbReference type="CDD" id="cd14014">
    <property type="entry name" value="STKc_PknB_like"/>
    <property type="match status" value="1"/>
</dbReference>
<accession>A0A9J6BDV9</accession>
<protein>
    <recommendedName>
        <fullName evidence="12">Serine/threonine protein kinase</fullName>
    </recommendedName>
</protein>
<dbReference type="InterPro" id="IPR008271">
    <property type="entry name" value="Ser/Thr_kinase_AS"/>
</dbReference>
<dbReference type="SUPFAM" id="SSF49879">
    <property type="entry name" value="SMAD/FHA domain"/>
    <property type="match status" value="1"/>
</dbReference>
<dbReference type="InterPro" id="IPR011009">
    <property type="entry name" value="Kinase-like_dom_sf"/>
</dbReference>
<name>A0A9J6BDV9_POLVA</name>
<keyword evidence="2" id="KW-0597">Phosphoprotein</keyword>
<dbReference type="GO" id="GO:0005524">
    <property type="term" value="F:ATP binding"/>
    <property type="evidence" value="ECO:0007669"/>
    <property type="project" value="UniProtKB-UniRule"/>
</dbReference>
<dbReference type="GO" id="GO:0004674">
    <property type="term" value="F:protein serine/threonine kinase activity"/>
    <property type="evidence" value="ECO:0007669"/>
    <property type="project" value="UniProtKB-KW"/>
</dbReference>
<comment type="caution">
    <text evidence="10">The sequence shown here is derived from an EMBL/GenBank/DDBJ whole genome shotgun (WGS) entry which is preliminary data.</text>
</comment>
<evidence type="ECO:0000256" key="2">
    <source>
        <dbReference type="ARBA" id="ARBA00022553"/>
    </source>
</evidence>
<reference evidence="10" key="1">
    <citation type="submission" date="2021-03" db="EMBL/GenBank/DDBJ databases">
        <title>Chromosome level genome of the anhydrobiotic midge Polypedilum vanderplanki.</title>
        <authorList>
            <person name="Yoshida Y."/>
            <person name="Kikawada T."/>
            <person name="Gusev O."/>
        </authorList>
    </citation>
    <scope>NUCLEOTIDE SEQUENCE</scope>
    <source>
        <strain evidence="10">NIAS01</strain>
        <tissue evidence="10">Whole body or cell culture</tissue>
    </source>
</reference>
<dbReference type="Pfam" id="PF00498">
    <property type="entry name" value="FHA"/>
    <property type="match status" value="1"/>
</dbReference>
<sequence length="608" mass="69584">MLSDYELDKQIGRGGFGTVYRARNKKNNNIVAIKMMLKSKIYQKEKYYESVLREAKINKHLNGCNFVSHMISCFTSVNSYNFVLELASTDLYSLIHERRSNLTKRDLKILASQLFQGLSEIHKNNIMHRDLKPSNLLITEDGVLKICDFGQATYINDGVTGIAGTPGYIAPEVLNKQKYNECADYYACGSIIYEMFLKKRAFDARDNDKIVQKSLKEILDIDNKLDLPVHSIVQKLGQKNPLFRLYGIEKVKHQSWFCDENWNKLLIEKLTISMQKQEIREKCPQSKEFNAVFTKISSTNEAQTNKIANCEAFVQTEMAIFNLSNRNDKIYDKSTQTELAPVIEIKIPDFAGNLIKPQQLYEPMEVTPNETESSEMQEEQLHNLAAQEQIFDQIMILDDSVVEPSRIVQAELVEYLPDEQLKTKNEKELKKYFRQFIKPLSNGKVCCVLPNCQGKPNRGIFASKSAYGHIELRTIKLREGISEIIGSSFVVRESAVNSLRFKTEKLSINHAEIYFLGNDFFLKDNGSRYGTYVNGVQIGPLREESDPVKIYSMDIVKFGTSDGSISAMVQLFLPDYTEPIRPLAEGQTLPTYAEMLRKIYAKGEELQH</sequence>
<evidence type="ECO:0000256" key="3">
    <source>
        <dbReference type="ARBA" id="ARBA00022679"/>
    </source>
</evidence>
<keyword evidence="11" id="KW-1185">Reference proteome</keyword>
<gene>
    <name evidence="10" type="ORF">PVAND_015678</name>
</gene>
<dbReference type="InterPro" id="IPR017441">
    <property type="entry name" value="Protein_kinase_ATP_BS"/>
</dbReference>
<keyword evidence="4 7" id="KW-0547">Nucleotide-binding</keyword>
<keyword evidence="6 7" id="KW-0067">ATP-binding</keyword>
<dbReference type="PROSITE" id="PS00108">
    <property type="entry name" value="PROTEIN_KINASE_ST"/>
    <property type="match status" value="1"/>
</dbReference>
<evidence type="ECO:0000256" key="6">
    <source>
        <dbReference type="ARBA" id="ARBA00022840"/>
    </source>
</evidence>
<evidence type="ECO:0000313" key="11">
    <source>
        <dbReference type="Proteomes" id="UP001107558"/>
    </source>
</evidence>